<evidence type="ECO:0000256" key="1">
    <source>
        <dbReference type="ARBA" id="ARBA00001933"/>
    </source>
</evidence>
<dbReference type="InterPro" id="IPR015424">
    <property type="entry name" value="PyrdxlP-dep_Trfase"/>
</dbReference>
<keyword evidence="3" id="KW-0808">Transferase</keyword>
<keyword evidence="8" id="KW-1185">Reference proteome</keyword>
<evidence type="ECO:0000256" key="2">
    <source>
        <dbReference type="ARBA" id="ARBA00022576"/>
    </source>
</evidence>
<accession>A0A8J1TFC6</accession>
<evidence type="ECO:0000256" key="3">
    <source>
        <dbReference type="ARBA" id="ARBA00022679"/>
    </source>
</evidence>
<dbReference type="AlphaFoldDB" id="A0A8J1TFC6"/>
<comment type="cofactor">
    <cofactor evidence="1">
        <name>pyridoxal 5'-phosphate</name>
        <dbReference type="ChEBI" id="CHEBI:597326"/>
    </cofactor>
</comment>
<dbReference type="GO" id="GO:1901605">
    <property type="term" value="P:alpha-amino acid metabolic process"/>
    <property type="evidence" value="ECO:0007669"/>
    <property type="project" value="TreeGrafter"/>
</dbReference>
<dbReference type="OrthoDB" id="691673at2759"/>
<evidence type="ECO:0000256" key="4">
    <source>
        <dbReference type="ARBA" id="ARBA00022898"/>
    </source>
</evidence>
<feature type="region of interest" description="Disordered" evidence="5">
    <location>
        <begin position="1"/>
        <end position="20"/>
    </location>
</feature>
<dbReference type="Gene3D" id="3.40.640.10">
    <property type="entry name" value="Type I PLP-dependent aspartate aminotransferase-like (Major domain)"/>
    <property type="match status" value="1"/>
</dbReference>
<dbReference type="InterPro" id="IPR050859">
    <property type="entry name" value="Class-I_PLP-dep_aminotransf"/>
</dbReference>
<dbReference type="FunFam" id="3.90.1150.10:FF:000166">
    <property type="entry name" value="Kynurenine/alpha-aminoadipate aminotransferase, mitochondrial"/>
    <property type="match status" value="1"/>
</dbReference>
<dbReference type="EMBL" id="CAIIXF020000002">
    <property type="protein sequence ID" value="CAH1776831.1"/>
    <property type="molecule type" value="Genomic_DNA"/>
</dbReference>
<reference evidence="7" key="1">
    <citation type="submission" date="2022-03" db="EMBL/GenBank/DDBJ databases">
        <authorList>
            <person name="Martin C."/>
        </authorList>
    </citation>
    <scope>NUCLEOTIDE SEQUENCE</scope>
</reference>
<name>A0A8J1TFC6_OWEFU</name>
<dbReference type="GO" id="GO:0016212">
    <property type="term" value="F:kynurenine-oxoglutarate transaminase activity"/>
    <property type="evidence" value="ECO:0007669"/>
    <property type="project" value="TreeGrafter"/>
</dbReference>
<evidence type="ECO:0000256" key="5">
    <source>
        <dbReference type="SAM" id="MobiDB-lite"/>
    </source>
</evidence>
<comment type="caution">
    <text evidence="7">The sequence shown here is derived from an EMBL/GenBank/DDBJ whole genome shotgun (WGS) entry which is preliminary data.</text>
</comment>
<keyword evidence="4" id="KW-0663">Pyridoxal phosphate</keyword>
<feature type="domain" description="Aminotransferase class I/classII large" evidence="6">
    <location>
        <begin position="97"/>
        <end position="442"/>
    </location>
</feature>
<dbReference type="CDD" id="cd00609">
    <property type="entry name" value="AAT_like"/>
    <property type="match status" value="1"/>
</dbReference>
<dbReference type="InterPro" id="IPR004839">
    <property type="entry name" value="Aminotransferase_I/II_large"/>
</dbReference>
<evidence type="ECO:0000259" key="6">
    <source>
        <dbReference type="Pfam" id="PF00155"/>
    </source>
</evidence>
<dbReference type="PANTHER" id="PTHR42790:SF19">
    <property type="entry name" value="KYNURENINE_ALPHA-AMINOADIPATE AMINOTRANSFERASE, MITOCHONDRIAL"/>
    <property type="match status" value="1"/>
</dbReference>
<proteinExistence type="predicted"/>
<dbReference type="SUPFAM" id="SSF53383">
    <property type="entry name" value="PLP-dependent transferases"/>
    <property type="match status" value="1"/>
</dbReference>
<organism evidence="7 8">
    <name type="scientific">Owenia fusiformis</name>
    <name type="common">Polychaete worm</name>
    <dbReference type="NCBI Taxonomy" id="6347"/>
    <lineage>
        <taxon>Eukaryota</taxon>
        <taxon>Metazoa</taxon>
        <taxon>Spiralia</taxon>
        <taxon>Lophotrochozoa</taxon>
        <taxon>Annelida</taxon>
        <taxon>Polychaeta</taxon>
        <taxon>Sedentaria</taxon>
        <taxon>Canalipalpata</taxon>
        <taxon>Sabellida</taxon>
        <taxon>Oweniida</taxon>
        <taxon>Oweniidae</taxon>
        <taxon>Owenia</taxon>
    </lineage>
</organism>
<keyword evidence="2" id="KW-0032">Aminotransferase</keyword>
<feature type="compositionally biased region" description="Polar residues" evidence="5">
    <location>
        <begin position="9"/>
        <end position="20"/>
    </location>
</feature>
<evidence type="ECO:0000313" key="8">
    <source>
        <dbReference type="Proteomes" id="UP000749559"/>
    </source>
</evidence>
<sequence length="475" mass="53639">MADQRYKPNPQQQNKMAMSENNKHRVNYFRFLTEKSKFRRPDAIEEYKHMQDGGDGNQLPAVSMVQGIPATVNLPISHASFTLQDGTPIYLDQSQMAVAQTETSSYGYPPMVKFLEELQMTYHQPPQAAKGKEGNNLQIAMTTGSQAGLGKAFEMLLKPGDFVLVERPTNHRALTALRALNARIIEVETDKFGIIPESLMYQMGRWHPAAAHSQHSDVARVLYTMPTAADPTGATITEQRKLEIYEICRKYNMLILEDDPNYFLQFSSVLTPSYLSLDVDGRVLRFDSFENTMGPGYRLGWVTGHTTLVDKIVHHIQAAEQSPSAISQLVLYQILNTWGVSGYKAHTERVAELHKQKRDCMLLAADKYLRGMAEWSEPSGGMYLWIRINNIKDSRETIKDKGLKNNVLVVPGSVFLAFSDEQCAFVRASFSNLTPQEIDQGIMFLSNLIKQETGYGLSNNQVNNFMGRAMKMEKF</sequence>
<evidence type="ECO:0000313" key="7">
    <source>
        <dbReference type="EMBL" id="CAH1776831.1"/>
    </source>
</evidence>
<dbReference type="GO" id="GO:0030170">
    <property type="term" value="F:pyridoxal phosphate binding"/>
    <property type="evidence" value="ECO:0007669"/>
    <property type="project" value="InterPro"/>
</dbReference>
<dbReference type="InterPro" id="IPR015421">
    <property type="entry name" value="PyrdxlP-dep_Trfase_major"/>
</dbReference>
<dbReference type="Proteomes" id="UP000749559">
    <property type="component" value="Unassembled WGS sequence"/>
</dbReference>
<dbReference type="PANTHER" id="PTHR42790">
    <property type="entry name" value="AMINOTRANSFERASE"/>
    <property type="match status" value="1"/>
</dbReference>
<protein>
    <recommendedName>
        <fullName evidence="6">Aminotransferase class I/classII large domain-containing protein</fullName>
    </recommendedName>
</protein>
<gene>
    <name evidence="7" type="ORF">OFUS_LOCUS3965</name>
</gene>
<dbReference type="Pfam" id="PF00155">
    <property type="entry name" value="Aminotran_1_2"/>
    <property type="match status" value="1"/>
</dbReference>